<name>A0A8S5SJJ1_9CAUD</name>
<protein>
    <submittedName>
        <fullName evidence="1">Uncharacterized protein</fullName>
    </submittedName>
</protein>
<proteinExistence type="predicted"/>
<accession>A0A8S5SJJ1</accession>
<dbReference type="EMBL" id="BK032611">
    <property type="protein sequence ID" value="DAF51177.1"/>
    <property type="molecule type" value="Genomic_DNA"/>
</dbReference>
<sequence length="139" mass="15737">MNTEKIFAELEGFAIYEPQLMQEYLYRHHLNDKNVLAYFTETQHGDNITQEGIVVPIIGVTADDYAFKILEKLPVNYKVISQGWVLQVASGEIKVIGIGYLSDITMLTENKSLSFAVSNGWYHLIIVSYIDDVLGKTFA</sequence>
<evidence type="ECO:0000313" key="1">
    <source>
        <dbReference type="EMBL" id="DAF51177.1"/>
    </source>
</evidence>
<organism evidence="1">
    <name type="scientific">Myoviridae sp. ctQVY25</name>
    <dbReference type="NCBI Taxonomy" id="2827687"/>
    <lineage>
        <taxon>Viruses</taxon>
        <taxon>Duplodnaviria</taxon>
        <taxon>Heunggongvirae</taxon>
        <taxon>Uroviricota</taxon>
        <taxon>Caudoviricetes</taxon>
    </lineage>
</organism>
<reference evidence="1" key="1">
    <citation type="journal article" date="2021" name="Proc. Natl. Acad. Sci. U.S.A.">
        <title>A Catalog of Tens of Thousands of Viruses from Human Metagenomes Reveals Hidden Associations with Chronic Diseases.</title>
        <authorList>
            <person name="Tisza M.J."/>
            <person name="Buck C.B."/>
        </authorList>
    </citation>
    <scope>NUCLEOTIDE SEQUENCE</scope>
    <source>
        <strain evidence="1">CtQVY25</strain>
    </source>
</reference>